<dbReference type="AlphaFoldDB" id="A0A8J4CJ04"/>
<evidence type="ECO:0000313" key="2">
    <source>
        <dbReference type="Proteomes" id="UP000747110"/>
    </source>
</evidence>
<organism evidence="1 2">
    <name type="scientific">Volvox reticuliferus</name>
    <dbReference type="NCBI Taxonomy" id="1737510"/>
    <lineage>
        <taxon>Eukaryota</taxon>
        <taxon>Viridiplantae</taxon>
        <taxon>Chlorophyta</taxon>
        <taxon>core chlorophytes</taxon>
        <taxon>Chlorophyceae</taxon>
        <taxon>CS clade</taxon>
        <taxon>Chlamydomonadales</taxon>
        <taxon>Volvocaceae</taxon>
        <taxon>Volvox</taxon>
    </lineage>
</organism>
<keyword evidence="2" id="KW-1185">Reference proteome</keyword>
<accession>A0A8J4CJ04</accession>
<reference evidence="1" key="1">
    <citation type="journal article" date="2021" name="Proc. Natl. Acad. Sci. U.S.A.">
        <title>Three genomes in the algal genus Volvox reveal the fate of a haploid sex-determining region after a transition to homothallism.</title>
        <authorList>
            <person name="Yamamoto K."/>
            <person name="Hamaji T."/>
            <person name="Kawai-Toyooka H."/>
            <person name="Matsuzaki R."/>
            <person name="Takahashi F."/>
            <person name="Nishimura Y."/>
            <person name="Kawachi M."/>
            <person name="Noguchi H."/>
            <person name="Minakuchi Y."/>
            <person name="Umen J.G."/>
            <person name="Toyoda A."/>
            <person name="Nozaki H."/>
        </authorList>
    </citation>
    <scope>NUCLEOTIDE SEQUENCE</scope>
    <source>
        <strain evidence="1">NIES-3786</strain>
    </source>
</reference>
<dbReference type="Proteomes" id="UP000747110">
    <property type="component" value="Unassembled WGS sequence"/>
</dbReference>
<comment type="caution">
    <text evidence="1">The sequence shown here is derived from an EMBL/GenBank/DDBJ whole genome shotgun (WGS) entry which is preliminary data.</text>
</comment>
<name>A0A8J4CJ04_9CHLO</name>
<dbReference type="OrthoDB" id="10462896at2759"/>
<evidence type="ECO:0000313" key="1">
    <source>
        <dbReference type="EMBL" id="GIL81142.1"/>
    </source>
</evidence>
<protein>
    <submittedName>
        <fullName evidence="1">Uncharacterized protein</fullName>
    </submittedName>
</protein>
<dbReference type="EMBL" id="BNCP01000020">
    <property type="protein sequence ID" value="GIL81142.1"/>
    <property type="molecule type" value="Genomic_DNA"/>
</dbReference>
<proteinExistence type="predicted"/>
<gene>
    <name evidence="1" type="ORF">Vretifemale_10052</name>
</gene>
<sequence length="296" mass="31786">MLHGSDVGHMFCHTIRQPLQHHRCIRLPWPQDDVMDLPEEVGSLAAWLPISVYEQRRDAFEPRTGSESVLLVPLASQPIPIPSKPPCKNQRVHKHALFELPALLSLASSSGSGELSRRPGLSLALMSSTEGSLVPPTNPVSPPIGNPLEFPTRRACVWGSPSSYRFDSPDGDTCYQTKALINSQCKPIMGRLLDGLQIAAGPLGPSASLPLQAAQAPVDLCTALSSPAAHITREASLFNPASRSDGAVGRKTLQRSEFDVLRAITAFEHSTSWAASLYMNEHDGCASGSCLGCLPL</sequence>